<proteinExistence type="predicted"/>
<dbReference type="Proteomes" id="UP000218606">
    <property type="component" value="Chromosome"/>
</dbReference>
<dbReference type="AlphaFoldDB" id="A0AAN1GPV8"/>
<dbReference type="EMBL" id="CP010767">
    <property type="protein sequence ID" value="ATG42973.1"/>
    <property type="molecule type" value="Genomic_DNA"/>
</dbReference>
<name>A0AAN1GPV8_9RHOB</name>
<reference evidence="1 2" key="1">
    <citation type="journal article" date="2017" name="Front. Microbiol.">
        <title>Phaeobacter piscinae sp. nov., a species of the Roseobacter group and potential aquaculture probiont.</title>
        <authorList>
            <person name="Sonnenschein E.C."/>
            <person name="Phippen C.B.W."/>
            <person name="Nielsen K.F."/>
            <person name="Mateiu R.V."/>
            <person name="Melchiorsen J."/>
            <person name="Gram L."/>
            <person name="Overmann J."/>
            <person name="Freese H.M."/>
        </authorList>
    </citation>
    <scope>NUCLEOTIDE SEQUENCE [LARGE SCALE GENOMIC DNA]</scope>
    <source>
        <strain evidence="1 2">P13</strain>
    </source>
</reference>
<evidence type="ECO:0000313" key="1">
    <source>
        <dbReference type="EMBL" id="ATG42973.1"/>
    </source>
</evidence>
<sequence>MFTFRPRLLPAGPSAGPLAGRPSPLRCWRGFAALAMVAALAACGAETRYAPPSRTAAALAPLAPAKSFARAHPVAPQRANSDIARDFLDLHFQLESGTALPVFTRFEHPITLRLIGQPTKSLNRDLAALMQRLQREAGLDLRLLGGEAAGPAANITIEAVPRKAIRRASPRAACFVVPNVSSLAEYRRSKRKPRTNWANLRARQRLAIFVPNDVSPQETRDCLHEELAQAIGPLNDLYRLSDSVFNDDNVHTVLTGFDMLILRVGYAPELRSGMIRAEVAARLPAILARLNPGGAGRAAQPLPATSRDWIDATEAALTPGSSRALRLRAAHRGAAIARDLGWQDHRRAFNHYVLGRILQRDDPELAQQHFETALIYLQGRYDSPLLRAQIASRMAAFDIIRGDGAMALARIRPALPVAARGENAVLLSSLMLLEAEALLLQGQTDAAYAVRLDSQGWARYGFGPDWAVRSAMTEIAALAPPH</sequence>
<protein>
    <submittedName>
        <fullName evidence="1">ATP-dependent transcriptional regulator</fullName>
    </submittedName>
</protein>
<organism evidence="1 2">
    <name type="scientific">Phaeobacter piscinae</name>
    <dbReference type="NCBI Taxonomy" id="1580596"/>
    <lineage>
        <taxon>Bacteria</taxon>
        <taxon>Pseudomonadati</taxon>
        <taxon>Pseudomonadota</taxon>
        <taxon>Alphaproteobacteria</taxon>
        <taxon>Rhodobacterales</taxon>
        <taxon>Roseobacteraceae</taxon>
        <taxon>Phaeobacter</taxon>
    </lineage>
</organism>
<dbReference type="Pfam" id="PF11150">
    <property type="entry name" value="DUF2927"/>
    <property type="match status" value="1"/>
</dbReference>
<evidence type="ECO:0000313" key="2">
    <source>
        <dbReference type="Proteomes" id="UP000218606"/>
    </source>
</evidence>
<accession>A0AAN1GPV8</accession>
<dbReference type="InterPro" id="IPR021323">
    <property type="entry name" value="DUF2927"/>
</dbReference>
<gene>
    <name evidence="1" type="ORF">PhaeoP13_01023</name>
</gene>